<proteinExistence type="predicted"/>
<keyword evidence="3" id="KW-1003">Cell membrane</keyword>
<evidence type="ECO:0000259" key="8">
    <source>
        <dbReference type="PROSITE" id="PS50850"/>
    </source>
</evidence>
<evidence type="ECO:0000256" key="2">
    <source>
        <dbReference type="ARBA" id="ARBA00022448"/>
    </source>
</evidence>
<dbReference type="RefSeq" id="WP_088999762.1">
    <property type="nucleotide sequence ID" value="NZ_LT607733.1"/>
</dbReference>
<evidence type="ECO:0000256" key="7">
    <source>
        <dbReference type="SAM" id="Phobius"/>
    </source>
</evidence>
<feature type="transmembrane region" description="Helical" evidence="7">
    <location>
        <begin position="386"/>
        <end position="405"/>
    </location>
</feature>
<keyword evidence="10" id="KW-1185">Reference proteome</keyword>
<feature type="domain" description="Major facilitator superfamily (MFS) profile" evidence="8">
    <location>
        <begin position="229"/>
        <end position="420"/>
    </location>
</feature>
<dbReference type="InterPro" id="IPR010290">
    <property type="entry name" value="TM_effector"/>
</dbReference>
<feature type="transmembrane region" description="Helical" evidence="7">
    <location>
        <begin position="362"/>
        <end position="380"/>
    </location>
</feature>
<dbReference type="GO" id="GO:0022857">
    <property type="term" value="F:transmembrane transporter activity"/>
    <property type="evidence" value="ECO:0007669"/>
    <property type="project" value="InterPro"/>
</dbReference>
<evidence type="ECO:0000256" key="6">
    <source>
        <dbReference type="ARBA" id="ARBA00023136"/>
    </source>
</evidence>
<name>A0A1C5G793_MICEH</name>
<sequence length="420" mass="43271">MTQGPVATTPAPLTRHGNFLKLWSGQSVALLGYEITEIALPLAAILVLNASAADIGLIGGARWLPFVLLSLWIGAWCERRRRLPLMVFADLSRAVLLLAVVAAALTDLLSMPLLVAAVFLFGALTVLFDVCYATVLVSVVPNEQLVAANGRLQASASVAQAGGPGLGGVLVQWLTAPVTLLVQAGGFLVSAGFLSRMRVAEEVADDGTRPGAVAAVRGGLRAVFGDPLLRSLVCVGAVFNLFSQWVVALFPLFAVRDLDLNPGLLGLIISAAAVGGLVGAMVATRLSTMLGPGPAIVLSSAVASVPLILVAFTPDDKAVAVAWLISVFAVAGFGWTIGGILITSIRQAYTPRAVLARVNATYRFLASGLVAVGVFAGGLLGEATTVRTALLVGGLGSVIAVIWALSSPVRRLTQLPTTSN</sequence>
<dbReference type="InterPro" id="IPR020846">
    <property type="entry name" value="MFS_dom"/>
</dbReference>
<feature type="transmembrane region" description="Helical" evidence="7">
    <location>
        <begin position="173"/>
        <end position="194"/>
    </location>
</feature>
<evidence type="ECO:0000313" key="9">
    <source>
        <dbReference type="EMBL" id="SCG15783.1"/>
    </source>
</evidence>
<dbReference type="GeneID" id="95801844"/>
<feature type="transmembrane region" description="Helical" evidence="7">
    <location>
        <begin position="295"/>
        <end position="314"/>
    </location>
</feature>
<dbReference type="SUPFAM" id="SSF103473">
    <property type="entry name" value="MFS general substrate transporter"/>
    <property type="match status" value="1"/>
</dbReference>
<dbReference type="PANTHER" id="PTHR23513">
    <property type="entry name" value="INTEGRAL MEMBRANE EFFLUX PROTEIN-RELATED"/>
    <property type="match status" value="1"/>
</dbReference>
<dbReference type="EMBL" id="LT607733">
    <property type="protein sequence ID" value="SCG15783.1"/>
    <property type="molecule type" value="Genomic_DNA"/>
</dbReference>
<dbReference type="InterPro" id="IPR036259">
    <property type="entry name" value="MFS_trans_sf"/>
</dbReference>
<feature type="transmembrane region" description="Helical" evidence="7">
    <location>
        <begin position="113"/>
        <end position="135"/>
    </location>
</feature>
<evidence type="ECO:0000256" key="4">
    <source>
        <dbReference type="ARBA" id="ARBA00022692"/>
    </source>
</evidence>
<protein>
    <submittedName>
        <fullName evidence="9">Transmembrane secretion effector</fullName>
    </submittedName>
</protein>
<dbReference type="PROSITE" id="PS50850">
    <property type="entry name" value="MFS"/>
    <property type="match status" value="1"/>
</dbReference>
<feature type="transmembrane region" description="Helical" evidence="7">
    <location>
        <begin position="228"/>
        <end position="252"/>
    </location>
</feature>
<keyword evidence="5 7" id="KW-1133">Transmembrane helix</keyword>
<feature type="transmembrane region" description="Helical" evidence="7">
    <location>
        <begin position="28"/>
        <end position="48"/>
    </location>
</feature>
<evidence type="ECO:0000256" key="5">
    <source>
        <dbReference type="ARBA" id="ARBA00022989"/>
    </source>
</evidence>
<dbReference type="CDD" id="cd06173">
    <property type="entry name" value="MFS_MefA_like"/>
    <property type="match status" value="1"/>
</dbReference>
<comment type="subcellular location">
    <subcellularLocation>
        <location evidence="1">Cell membrane</location>
        <topology evidence="1">Multi-pass membrane protein</topology>
    </subcellularLocation>
</comment>
<dbReference type="Pfam" id="PF05977">
    <property type="entry name" value="MFS_3"/>
    <property type="match status" value="1"/>
</dbReference>
<dbReference type="GO" id="GO:0005886">
    <property type="term" value="C:plasma membrane"/>
    <property type="evidence" value="ECO:0007669"/>
    <property type="project" value="UniProtKB-SubCell"/>
</dbReference>
<keyword evidence="6 7" id="KW-0472">Membrane</keyword>
<gene>
    <name evidence="9" type="ORF">GA0070610_2026</name>
</gene>
<dbReference type="AlphaFoldDB" id="A0A1C5G793"/>
<dbReference type="Proteomes" id="UP000198251">
    <property type="component" value="Chromosome I"/>
</dbReference>
<feature type="transmembrane region" description="Helical" evidence="7">
    <location>
        <begin position="264"/>
        <end position="283"/>
    </location>
</feature>
<evidence type="ECO:0000256" key="3">
    <source>
        <dbReference type="ARBA" id="ARBA00022475"/>
    </source>
</evidence>
<feature type="transmembrane region" description="Helical" evidence="7">
    <location>
        <begin position="320"/>
        <end position="342"/>
    </location>
</feature>
<organism evidence="9 10">
    <name type="scientific">Micromonospora echinofusca</name>
    <dbReference type="NCBI Taxonomy" id="47858"/>
    <lineage>
        <taxon>Bacteria</taxon>
        <taxon>Bacillati</taxon>
        <taxon>Actinomycetota</taxon>
        <taxon>Actinomycetes</taxon>
        <taxon>Micromonosporales</taxon>
        <taxon>Micromonosporaceae</taxon>
        <taxon>Micromonospora</taxon>
    </lineage>
</organism>
<feature type="transmembrane region" description="Helical" evidence="7">
    <location>
        <begin position="85"/>
        <end position="106"/>
    </location>
</feature>
<keyword evidence="2" id="KW-0813">Transport</keyword>
<reference evidence="9 10" key="1">
    <citation type="submission" date="2016-06" db="EMBL/GenBank/DDBJ databases">
        <authorList>
            <person name="Kjaerup R.B."/>
            <person name="Dalgaard T.S."/>
            <person name="Juul-Madsen H.R."/>
        </authorList>
    </citation>
    <scope>NUCLEOTIDE SEQUENCE [LARGE SCALE GENOMIC DNA]</scope>
    <source>
        <strain evidence="9 10">DSM 43913</strain>
    </source>
</reference>
<evidence type="ECO:0000256" key="1">
    <source>
        <dbReference type="ARBA" id="ARBA00004651"/>
    </source>
</evidence>
<dbReference type="Gene3D" id="1.20.1250.20">
    <property type="entry name" value="MFS general substrate transporter like domains"/>
    <property type="match status" value="1"/>
</dbReference>
<evidence type="ECO:0000313" key="10">
    <source>
        <dbReference type="Proteomes" id="UP000198251"/>
    </source>
</evidence>
<feature type="transmembrane region" description="Helical" evidence="7">
    <location>
        <begin position="55"/>
        <end position="73"/>
    </location>
</feature>
<accession>A0A1C5G793</accession>
<dbReference type="PANTHER" id="PTHR23513:SF6">
    <property type="entry name" value="MAJOR FACILITATOR SUPERFAMILY ASSOCIATED DOMAIN-CONTAINING PROTEIN"/>
    <property type="match status" value="1"/>
</dbReference>
<keyword evidence="4 7" id="KW-0812">Transmembrane</keyword>